<dbReference type="InterPro" id="IPR050688">
    <property type="entry name" value="Zinc_finger/UBP_domain"/>
</dbReference>
<feature type="domain" description="C2H2-type" evidence="7">
    <location>
        <begin position="466"/>
        <end position="493"/>
    </location>
</feature>
<evidence type="ECO:0000256" key="1">
    <source>
        <dbReference type="ARBA" id="ARBA00022723"/>
    </source>
</evidence>
<feature type="compositionally biased region" description="Acidic residues" evidence="6">
    <location>
        <begin position="1015"/>
        <end position="1027"/>
    </location>
</feature>
<comment type="caution">
    <text evidence="8">The sequence shown here is derived from an EMBL/GenBank/DDBJ whole genome shotgun (WGS) entry which is preliminary data.</text>
</comment>
<dbReference type="GO" id="GO:0010468">
    <property type="term" value="P:regulation of gene expression"/>
    <property type="evidence" value="ECO:0007669"/>
    <property type="project" value="TreeGrafter"/>
</dbReference>
<evidence type="ECO:0000256" key="6">
    <source>
        <dbReference type="SAM" id="MobiDB-lite"/>
    </source>
</evidence>
<dbReference type="GO" id="GO:0005634">
    <property type="term" value="C:nucleus"/>
    <property type="evidence" value="ECO:0007669"/>
    <property type="project" value="TreeGrafter"/>
</dbReference>
<dbReference type="GO" id="GO:0008270">
    <property type="term" value="F:zinc ion binding"/>
    <property type="evidence" value="ECO:0007669"/>
    <property type="project" value="UniProtKB-KW"/>
</dbReference>
<feature type="region of interest" description="Disordered" evidence="6">
    <location>
        <begin position="1014"/>
        <end position="1042"/>
    </location>
</feature>
<dbReference type="InterPro" id="IPR013087">
    <property type="entry name" value="Znf_C2H2_type"/>
</dbReference>
<evidence type="ECO:0000313" key="8">
    <source>
        <dbReference type="EMBL" id="KAJ8415610.1"/>
    </source>
</evidence>
<sequence>MLLQAGALDVSAVSALKSAVPDFAGKSSVMEVLQCDGCDFRADSYDDLKAHIQDVHTAFLQPTAVGDQSPQQSRSSSLNSLCQAEDEEDLVVRNEYGSPHEQAGIHSFGTDCGDFSSSSQVISNQSMDQPSKSAKKIRPLRSLKCRYCSYTSPYVYALKKHLKKDHPTTKATAITILHWAYQDGILEAGYHCEWCIYSHSEPNGLLMHYQRRHPEHNVDYAYMATKLWAGPDNSASQPPGNSDIKYYQCRNCEFEACTILDITNHYQAVHPWAVKADESVLLDIIKGLAAHYQKRHDIDAYYTHCLAASKTLNEKPNKVVVPVTSQGEGPSLSEELRLAVERRKCSLCSFQAFSRKSIISHYIKRHPGVFPKRQHSSKLGRYFTMVYATEPEKHMEPEDKKQTEECPEAEQENDVEWLPFKCIKCFKLSFNTDELLCMHYKDYHSNDLKRDFTSLPSPAQDGMDCYQCAQCDLKFMSLPELSTHLSNHNDEFQKRAKRQERRKQLLNKQKGIEQLDSKTEKLDNHSDKAPIGYRCNFCVEVHPTLRAICNHLRKHVQYGEVKAGHVKQEVTDMPVSAPAEGVVSGDLAEAETLAPGFSSVVSQVDVTRVSVAVEPEKGPADTGVVKDRQTGGHPCNQCDRVFMSMQGLRSHERSHTAMAMFTCEDKYSCQYCHFVSPFRHNLDRHVQAHHGHHKPFRCKICSFKSAYLSRLKSHLHKAHAGENTYKCLSCPFSTMTISQLKEHSLKVHGEALTLPKLRAATQMAFRPQRPSSEQALATLESEESAYSEPPDVQQQLSHYQLAVHSQASSSPPAPPEAETRPEGFLTCEFCDFSSGYIQSLRRHCRDRHGGKKLFKCKDCSFFTCYKSTFTMHVEAGHSSVPEEGPKDLRCPLCLYHTKYKSNMIDHIVLHREERVVPLEVCRSKLSRHLQGVVFRCHKCTFTCSSDEALQLHIRKHDELKPYKCELCFYDSKQCEDLVAHLHVEHKVIRNFELVGRINLDQLEATKGKLVGLSCAEEEDEHEEEEEENMAKKPEQKGIPGSPCSSALTCSEKHFRCEFCGRIFTQNTEWERHVLRHGMTVANSGREVSQDQAIEAPAHSDVSSPVVKAEGDLLGSTGMVESQYPPGLAKIEPMEEEDEEMAD</sequence>
<dbReference type="InterPro" id="IPR057830">
    <property type="entry name" value="Znf_C2H2_ZNF462_N"/>
</dbReference>
<feature type="compositionally biased region" description="Acidic residues" evidence="6">
    <location>
        <begin position="1133"/>
        <end position="1142"/>
    </location>
</feature>
<feature type="domain" description="C2H2-type" evidence="7">
    <location>
        <begin position="667"/>
        <end position="695"/>
    </location>
</feature>
<feature type="domain" description="C2H2-type" evidence="7">
    <location>
        <begin position="1054"/>
        <end position="1076"/>
    </location>
</feature>
<feature type="domain" description="C2H2-type" evidence="7">
    <location>
        <begin position="633"/>
        <end position="660"/>
    </location>
</feature>
<dbReference type="InterPro" id="IPR059059">
    <property type="entry name" value="Znf-C2H2_7th_ZNF462"/>
</dbReference>
<dbReference type="Pfam" id="PF23075">
    <property type="entry name" value="zf-C2H2_ZNF462_11"/>
    <property type="match status" value="1"/>
</dbReference>
<dbReference type="PROSITE" id="PS00028">
    <property type="entry name" value="ZINC_FINGER_C2H2_1"/>
    <property type="match status" value="4"/>
</dbReference>
<feature type="domain" description="C2H2-type" evidence="7">
    <location>
        <begin position="696"/>
        <end position="724"/>
    </location>
</feature>
<dbReference type="AlphaFoldDB" id="A0AAD7T754"/>
<evidence type="ECO:0000256" key="5">
    <source>
        <dbReference type="PROSITE-ProRule" id="PRU00042"/>
    </source>
</evidence>
<dbReference type="EMBL" id="JAINUG010000009">
    <property type="protein sequence ID" value="KAJ8415610.1"/>
    <property type="molecule type" value="Genomic_DNA"/>
</dbReference>
<evidence type="ECO:0000256" key="3">
    <source>
        <dbReference type="ARBA" id="ARBA00022771"/>
    </source>
</evidence>
<keyword evidence="9" id="KW-1185">Reference proteome</keyword>
<dbReference type="FunFam" id="3.30.160.60:FF:000655">
    <property type="entry name" value="Zinc finger protein 462"/>
    <property type="match status" value="1"/>
</dbReference>
<keyword evidence="3 5" id="KW-0863">Zinc-finger</keyword>
<evidence type="ECO:0000313" key="9">
    <source>
        <dbReference type="Proteomes" id="UP001221898"/>
    </source>
</evidence>
<feature type="region of interest" description="Disordered" evidence="6">
    <location>
        <begin position="1116"/>
        <end position="1142"/>
    </location>
</feature>
<name>A0AAD7T754_9TELE</name>
<reference evidence="8" key="1">
    <citation type="journal article" date="2023" name="Science">
        <title>Genome structures resolve the early diversification of teleost fishes.</title>
        <authorList>
            <person name="Parey E."/>
            <person name="Louis A."/>
            <person name="Montfort J."/>
            <person name="Bouchez O."/>
            <person name="Roques C."/>
            <person name="Iampietro C."/>
            <person name="Lluch J."/>
            <person name="Castinel A."/>
            <person name="Donnadieu C."/>
            <person name="Desvignes T."/>
            <person name="Floi Bucao C."/>
            <person name="Jouanno E."/>
            <person name="Wen M."/>
            <person name="Mejri S."/>
            <person name="Dirks R."/>
            <person name="Jansen H."/>
            <person name="Henkel C."/>
            <person name="Chen W.J."/>
            <person name="Zahm M."/>
            <person name="Cabau C."/>
            <person name="Klopp C."/>
            <person name="Thompson A.W."/>
            <person name="Robinson-Rechavi M."/>
            <person name="Braasch I."/>
            <person name="Lecointre G."/>
            <person name="Bobe J."/>
            <person name="Postlethwait J.H."/>
            <person name="Berthelot C."/>
            <person name="Roest Crollius H."/>
            <person name="Guiguen Y."/>
        </authorList>
    </citation>
    <scope>NUCLEOTIDE SEQUENCE</scope>
    <source>
        <strain evidence="8">NC1722</strain>
    </source>
</reference>
<evidence type="ECO:0000259" key="7">
    <source>
        <dbReference type="PROSITE" id="PS50157"/>
    </source>
</evidence>
<dbReference type="PANTHER" id="PTHR24403:SF105">
    <property type="entry name" value="ZINC FINGER PROTEIN 2-LIKE ISOFORM X1"/>
    <property type="match status" value="1"/>
</dbReference>
<dbReference type="PANTHER" id="PTHR24403">
    <property type="entry name" value="ZINC FINGER PROTEIN"/>
    <property type="match status" value="1"/>
</dbReference>
<dbReference type="PROSITE" id="PS50157">
    <property type="entry name" value="ZINC_FINGER_C2H2_2"/>
    <property type="match status" value="6"/>
</dbReference>
<protein>
    <recommendedName>
        <fullName evidence="7">C2H2-type domain-containing protein</fullName>
    </recommendedName>
</protein>
<feature type="domain" description="C2H2-type" evidence="7">
    <location>
        <begin position="934"/>
        <end position="961"/>
    </location>
</feature>
<evidence type="ECO:0000256" key="2">
    <source>
        <dbReference type="ARBA" id="ARBA00022737"/>
    </source>
</evidence>
<dbReference type="InterPro" id="IPR059058">
    <property type="entry name" value="Znf-C2H2_ZNF462"/>
</dbReference>
<keyword evidence="4" id="KW-0862">Zinc</keyword>
<proteinExistence type="predicted"/>
<evidence type="ECO:0000256" key="4">
    <source>
        <dbReference type="ARBA" id="ARBA00022833"/>
    </source>
</evidence>
<dbReference type="Pfam" id="PF23225">
    <property type="entry name" value="zf-C2H2_7th_ZNF462"/>
    <property type="match status" value="1"/>
</dbReference>
<organism evidence="8 9">
    <name type="scientific">Aldrovandia affinis</name>
    <dbReference type="NCBI Taxonomy" id="143900"/>
    <lineage>
        <taxon>Eukaryota</taxon>
        <taxon>Metazoa</taxon>
        <taxon>Chordata</taxon>
        <taxon>Craniata</taxon>
        <taxon>Vertebrata</taxon>
        <taxon>Euteleostomi</taxon>
        <taxon>Actinopterygii</taxon>
        <taxon>Neopterygii</taxon>
        <taxon>Teleostei</taxon>
        <taxon>Notacanthiformes</taxon>
        <taxon>Halosauridae</taxon>
        <taxon>Aldrovandia</taxon>
    </lineage>
</organism>
<dbReference type="Pfam" id="PF23223">
    <property type="entry name" value="zf-C2H2_ZNF462"/>
    <property type="match status" value="1"/>
</dbReference>
<dbReference type="InterPro" id="IPR036236">
    <property type="entry name" value="Znf_C2H2_sf"/>
</dbReference>
<dbReference type="Gene3D" id="3.30.160.60">
    <property type="entry name" value="Classic Zinc Finger"/>
    <property type="match status" value="5"/>
</dbReference>
<feature type="region of interest" description="Disordered" evidence="6">
    <location>
        <begin position="765"/>
        <end position="791"/>
    </location>
</feature>
<accession>A0AAD7T754</accession>
<keyword evidence="1" id="KW-0479">Metal-binding</keyword>
<keyword evidence="2" id="KW-0677">Repeat</keyword>
<dbReference type="SMART" id="SM00355">
    <property type="entry name" value="ZnF_C2H2"/>
    <property type="match status" value="18"/>
</dbReference>
<gene>
    <name evidence="8" type="ORF">AAFF_G00425900</name>
</gene>
<dbReference type="SUPFAM" id="SSF57667">
    <property type="entry name" value="beta-beta-alpha zinc fingers"/>
    <property type="match status" value="5"/>
</dbReference>
<dbReference type="Proteomes" id="UP001221898">
    <property type="component" value="Unassembled WGS sequence"/>
</dbReference>